<evidence type="ECO:0000313" key="2">
    <source>
        <dbReference type="Proteomes" id="UP000053989"/>
    </source>
</evidence>
<gene>
    <name evidence="1" type="ORF">SCLCIDRAFT_214166</name>
</gene>
<dbReference type="AlphaFoldDB" id="A0A0C3A006"/>
<protein>
    <submittedName>
        <fullName evidence="1">Uncharacterized protein</fullName>
    </submittedName>
</protein>
<reference evidence="2" key="2">
    <citation type="submission" date="2015-01" db="EMBL/GenBank/DDBJ databases">
        <title>Evolutionary Origins and Diversification of the Mycorrhizal Mutualists.</title>
        <authorList>
            <consortium name="DOE Joint Genome Institute"/>
            <consortium name="Mycorrhizal Genomics Consortium"/>
            <person name="Kohler A."/>
            <person name="Kuo A."/>
            <person name="Nagy L.G."/>
            <person name="Floudas D."/>
            <person name="Copeland A."/>
            <person name="Barry K.W."/>
            <person name="Cichocki N."/>
            <person name="Veneault-Fourrey C."/>
            <person name="LaButti K."/>
            <person name="Lindquist E.A."/>
            <person name="Lipzen A."/>
            <person name="Lundell T."/>
            <person name="Morin E."/>
            <person name="Murat C."/>
            <person name="Riley R."/>
            <person name="Ohm R."/>
            <person name="Sun H."/>
            <person name="Tunlid A."/>
            <person name="Henrissat B."/>
            <person name="Grigoriev I.V."/>
            <person name="Hibbett D.S."/>
            <person name="Martin F."/>
        </authorList>
    </citation>
    <scope>NUCLEOTIDE SEQUENCE [LARGE SCALE GENOMIC DNA]</scope>
    <source>
        <strain evidence="2">Foug A</strain>
    </source>
</reference>
<evidence type="ECO:0000313" key="1">
    <source>
        <dbReference type="EMBL" id="KIM66998.1"/>
    </source>
</evidence>
<accession>A0A0C3A006</accession>
<sequence>MCECAIVLRGGRSLCGSSSGDFGRLIRNNFAFCFTADLVKLGLLCCQCKRPTRPRKAFHGWTALPYLETPCPPGKRSVE</sequence>
<dbReference type="Proteomes" id="UP000053989">
    <property type="component" value="Unassembled WGS sequence"/>
</dbReference>
<dbReference type="HOGENOM" id="CLU_2607383_0_0_1"/>
<proteinExistence type="predicted"/>
<dbReference type="InParanoid" id="A0A0C3A006"/>
<dbReference type="EMBL" id="KN822014">
    <property type="protein sequence ID" value="KIM66998.1"/>
    <property type="molecule type" value="Genomic_DNA"/>
</dbReference>
<name>A0A0C3A006_9AGAM</name>
<reference evidence="1 2" key="1">
    <citation type="submission" date="2014-04" db="EMBL/GenBank/DDBJ databases">
        <authorList>
            <consortium name="DOE Joint Genome Institute"/>
            <person name="Kuo A."/>
            <person name="Kohler A."/>
            <person name="Nagy L.G."/>
            <person name="Floudas D."/>
            <person name="Copeland A."/>
            <person name="Barry K.W."/>
            <person name="Cichocki N."/>
            <person name="Veneault-Fourrey C."/>
            <person name="LaButti K."/>
            <person name="Lindquist E.A."/>
            <person name="Lipzen A."/>
            <person name="Lundell T."/>
            <person name="Morin E."/>
            <person name="Murat C."/>
            <person name="Sun H."/>
            <person name="Tunlid A."/>
            <person name="Henrissat B."/>
            <person name="Grigoriev I.V."/>
            <person name="Hibbett D.S."/>
            <person name="Martin F."/>
            <person name="Nordberg H.P."/>
            <person name="Cantor M.N."/>
            <person name="Hua S.X."/>
        </authorList>
    </citation>
    <scope>NUCLEOTIDE SEQUENCE [LARGE SCALE GENOMIC DNA]</scope>
    <source>
        <strain evidence="1 2">Foug A</strain>
    </source>
</reference>
<keyword evidence="2" id="KW-1185">Reference proteome</keyword>
<organism evidence="1 2">
    <name type="scientific">Scleroderma citrinum Foug A</name>
    <dbReference type="NCBI Taxonomy" id="1036808"/>
    <lineage>
        <taxon>Eukaryota</taxon>
        <taxon>Fungi</taxon>
        <taxon>Dikarya</taxon>
        <taxon>Basidiomycota</taxon>
        <taxon>Agaricomycotina</taxon>
        <taxon>Agaricomycetes</taxon>
        <taxon>Agaricomycetidae</taxon>
        <taxon>Boletales</taxon>
        <taxon>Sclerodermatineae</taxon>
        <taxon>Sclerodermataceae</taxon>
        <taxon>Scleroderma</taxon>
    </lineage>
</organism>